<evidence type="ECO:0000313" key="4">
    <source>
        <dbReference type="EMBL" id="CAL6097673.1"/>
    </source>
</evidence>
<dbReference type="InterPro" id="IPR050227">
    <property type="entry name" value="Rab"/>
</dbReference>
<evidence type="ECO:0000256" key="1">
    <source>
        <dbReference type="ARBA" id="ARBA00022741"/>
    </source>
</evidence>
<reference evidence="3" key="1">
    <citation type="submission" date="2023-06" db="EMBL/GenBank/DDBJ databases">
        <authorList>
            <person name="Kurt Z."/>
        </authorList>
    </citation>
    <scope>NUCLEOTIDE SEQUENCE</scope>
</reference>
<dbReference type="Proteomes" id="UP001642409">
    <property type="component" value="Unassembled WGS sequence"/>
</dbReference>
<dbReference type="EMBL" id="CAXDID020000501">
    <property type="protein sequence ID" value="CAL6097673.1"/>
    <property type="molecule type" value="Genomic_DNA"/>
</dbReference>
<comment type="caution">
    <text evidence="3">The sequence shown here is derived from an EMBL/GenBank/DDBJ whole genome shotgun (WGS) entry which is preliminary data.</text>
</comment>
<name>A0AA86NC81_9EUKA</name>
<accession>A0AA86NC81</accession>
<dbReference type="PRINTS" id="PR00449">
    <property type="entry name" value="RASTRNSFRMNG"/>
</dbReference>
<dbReference type="CDD" id="cd00154">
    <property type="entry name" value="Rab"/>
    <property type="match status" value="1"/>
</dbReference>
<dbReference type="InterPro" id="IPR036872">
    <property type="entry name" value="CH_dom_sf"/>
</dbReference>
<dbReference type="SMART" id="SM00173">
    <property type="entry name" value="RAS"/>
    <property type="match status" value="1"/>
</dbReference>
<dbReference type="Pfam" id="PF00071">
    <property type="entry name" value="Ras"/>
    <property type="match status" value="1"/>
</dbReference>
<proteinExistence type="predicted"/>
<dbReference type="SUPFAM" id="SSF52540">
    <property type="entry name" value="P-loop containing nucleoside triphosphate hydrolases"/>
    <property type="match status" value="1"/>
</dbReference>
<dbReference type="PROSITE" id="PS51419">
    <property type="entry name" value="RAB"/>
    <property type="match status" value="1"/>
</dbReference>
<dbReference type="NCBIfam" id="TIGR00231">
    <property type="entry name" value="small_GTP"/>
    <property type="match status" value="1"/>
</dbReference>
<reference evidence="4 5" key="2">
    <citation type="submission" date="2024-07" db="EMBL/GenBank/DDBJ databases">
        <authorList>
            <person name="Akdeniz Z."/>
        </authorList>
    </citation>
    <scope>NUCLEOTIDE SEQUENCE [LARGE SCALE GENOMIC DNA]</scope>
</reference>
<gene>
    <name evidence="3" type="ORF">HINF_LOCUS4642</name>
    <name evidence="4" type="ORF">HINF_LOCUS69223</name>
</gene>
<organism evidence="3">
    <name type="scientific">Hexamita inflata</name>
    <dbReference type="NCBI Taxonomy" id="28002"/>
    <lineage>
        <taxon>Eukaryota</taxon>
        <taxon>Metamonada</taxon>
        <taxon>Diplomonadida</taxon>
        <taxon>Hexamitidae</taxon>
        <taxon>Hexamitinae</taxon>
        <taxon>Hexamita</taxon>
    </lineage>
</organism>
<dbReference type="InterPro" id="IPR005225">
    <property type="entry name" value="Small_GTP-bd"/>
</dbReference>
<dbReference type="AlphaFoldDB" id="A0AA86NC81"/>
<dbReference type="SMART" id="SM00175">
    <property type="entry name" value="RAB"/>
    <property type="match status" value="1"/>
</dbReference>
<keyword evidence="2" id="KW-0342">GTP-binding</keyword>
<evidence type="ECO:0000256" key="2">
    <source>
        <dbReference type="ARBA" id="ARBA00023134"/>
    </source>
</evidence>
<protein>
    <submittedName>
        <fullName evidence="3">Rab1a</fullName>
    </submittedName>
</protein>
<dbReference type="Gene3D" id="3.40.50.300">
    <property type="entry name" value="P-loop containing nucleotide triphosphate hydrolases"/>
    <property type="match status" value="1"/>
</dbReference>
<keyword evidence="5" id="KW-1185">Reference proteome</keyword>
<evidence type="ECO:0000313" key="5">
    <source>
        <dbReference type="Proteomes" id="UP001642409"/>
    </source>
</evidence>
<dbReference type="GO" id="GO:0005525">
    <property type="term" value="F:GTP binding"/>
    <property type="evidence" value="ECO:0007669"/>
    <property type="project" value="UniProtKB-KW"/>
</dbReference>
<dbReference type="InterPro" id="IPR027417">
    <property type="entry name" value="P-loop_NTPase"/>
</dbReference>
<dbReference type="EMBL" id="CATOUU010000117">
    <property type="protein sequence ID" value="CAI9916997.1"/>
    <property type="molecule type" value="Genomic_DNA"/>
</dbReference>
<dbReference type="SMART" id="SM00174">
    <property type="entry name" value="RHO"/>
    <property type="match status" value="1"/>
</dbReference>
<dbReference type="InterPro" id="IPR001806">
    <property type="entry name" value="Small_GTPase"/>
</dbReference>
<dbReference type="SUPFAM" id="SSF47576">
    <property type="entry name" value="Calponin-homology domain, CH-domain"/>
    <property type="match status" value="1"/>
</dbReference>
<sequence length="361" mass="41670">MEQNILNIQNDDQITIQKIIMLQKQYNSNLEEAELLQQLKSGYFLTQLCNIIQQNAIIYNELDPLENFPQIYEFLEEIGVLPEDLFDLDNIDSQTWDNEFLHKILRIIIILLSQTSLTQTDIIYTYRKLKIPQKLVKIPSIESASASPQLYLDNYQTPTFNTKPVLRTAIIQPIIEFKPFSEKKKVLKYKIAFAGDSGVGKTSLFNLLQNKTVDLKATVGVSQAVLRFSLNSNSYMLNMFDTSGMEQYKSLTQQYFRAVDVVFLLFDSHSAQSFMNMTNWYKLAYNQNVKKFVVIGNKSDLEGEMIDFEPVKQFCSGIQAELFVISSKTGENVNKIFDINWPTSEQTEIIQEKKREKGCCK</sequence>
<dbReference type="PANTHER" id="PTHR47977">
    <property type="entry name" value="RAS-RELATED PROTEIN RAB"/>
    <property type="match status" value="1"/>
</dbReference>
<keyword evidence="1" id="KW-0547">Nucleotide-binding</keyword>
<evidence type="ECO:0000313" key="3">
    <source>
        <dbReference type="EMBL" id="CAI9916997.1"/>
    </source>
</evidence>
<dbReference type="GO" id="GO:0003924">
    <property type="term" value="F:GTPase activity"/>
    <property type="evidence" value="ECO:0007669"/>
    <property type="project" value="InterPro"/>
</dbReference>